<reference evidence="12 13" key="1">
    <citation type="submission" date="2016-10" db="EMBL/GenBank/DDBJ databases">
        <authorList>
            <person name="de Groot N.N."/>
        </authorList>
    </citation>
    <scope>NUCLEOTIDE SEQUENCE [LARGE SCALE GENOMIC DNA]</scope>
    <source>
        <strain evidence="12 13">DSM 9990</strain>
    </source>
</reference>
<comment type="similarity">
    <text evidence="2 10">Belongs to the SecG family.</text>
</comment>
<feature type="transmembrane region" description="Helical" evidence="10">
    <location>
        <begin position="51"/>
        <end position="72"/>
    </location>
</feature>
<keyword evidence="8 10" id="KW-0811">Translocation</keyword>
<evidence type="ECO:0000256" key="10">
    <source>
        <dbReference type="RuleBase" id="RU365087"/>
    </source>
</evidence>
<comment type="subcellular location">
    <subcellularLocation>
        <location evidence="1 10">Cell membrane</location>
        <topology evidence="1 10">Multi-pass membrane protein</topology>
    </subcellularLocation>
</comment>
<keyword evidence="4 10" id="KW-1003">Cell membrane</keyword>
<proteinExistence type="inferred from homology"/>
<sequence>MHALFVVFHIIICIMLIAIVLLQTGRGAEIGAAFGGASRTLFGASGATTVMGKITAVVAILFMINCLVLTYYSGRPISKSIMDKPVAEESLPKVPEAKPVPVPVTKTEEPSSGVPASTTDQATTESADENGQKVR</sequence>
<keyword evidence="9 10" id="KW-0472">Membrane</keyword>
<dbReference type="EMBL" id="FOUU01000010">
    <property type="protein sequence ID" value="SFN01415.1"/>
    <property type="molecule type" value="Genomic_DNA"/>
</dbReference>
<dbReference type="GO" id="GO:0065002">
    <property type="term" value="P:intracellular protein transmembrane transport"/>
    <property type="evidence" value="ECO:0007669"/>
    <property type="project" value="TreeGrafter"/>
</dbReference>
<dbReference type="STRING" id="39841.SAMN05660836_02324"/>
<evidence type="ECO:0000256" key="7">
    <source>
        <dbReference type="ARBA" id="ARBA00022989"/>
    </source>
</evidence>
<evidence type="ECO:0000256" key="9">
    <source>
        <dbReference type="ARBA" id="ARBA00023136"/>
    </source>
</evidence>
<protein>
    <recommendedName>
        <fullName evidence="10">Protein-export membrane protein SecG</fullName>
    </recommendedName>
</protein>
<evidence type="ECO:0000256" key="4">
    <source>
        <dbReference type="ARBA" id="ARBA00022475"/>
    </source>
</evidence>
<keyword evidence="5 10" id="KW-0812">Transmembrane</keyword>
<evidence type="ECO:0000256" key="3">
    <source>
        <dbReference type="ARBA" id="ARBA00022448"/>
    </source>
</evidence>
<gene>
    <name evidence="12" type="ORF">SAMN05660836_02324</name>
</gene>
<dbReference type="Pfam" id="PF03840">
    <property type="entry name" value="SecG"/>
    <property type="match status" value="1"/>
</dbReference>
<dbReference type="Proteomes" id="UP000199611">
    <property type="component" value="Unassembled WGS sequence"/>
</dbReference>
<comment type="caution">
    <text evidence="10">Lacks conserved residue(s) required for the propagation of feature annotation.</text>
</comment>
<comment type="function">
    <text evidence="10">Involved in protein export. Participates in an early event of protein translocation.</text>
</comment>
<keyword evidence="6 10" id="KW-0653">Protein transport</keyword>
<dbReference type="NCBIfam" id="TIGR00810">
    <property type="entry name" value="secG"/>
    <property type="match status" value="1"/>
</dbReference>
<organism evidence="12 13">
    <name type="scientific">Thermodesulforhabdus norvegica</name>
    <dbReference type="NCBI Taxonomy" id="39841"/>
    <lineage>
        <taxon>Bacteria</taxon>
        <taxon>Pseudomonadati</taxon>
        <taxon>Thermodesulfobacteriota</taxon>
        <taxon>Syntrophobacteria</taxon>
        <taxon>Syntrophobacterales</taxon>
        <taxon>Thermodesulforhabdaceae</taxon>
        <taxon>Thermodesulforhabdus</taxon>
    </lineage>
</organism>
<name>A0A1I4VJX3_9BACT</name>
<evidence type="ECO:0000256" key="2">
    <source>
        <dbReference type="ARBA" id="ARBA00008445"/>
    </source>
</evidence>
<accession>A0A1I4VJX3</accession>
<dbReference type="PRINTS" id="PR01651">
    <property type="entry name" value="SECGEXPORT"/>
</dbReference>
<dbReference type="GO" id="GO:0015450">
    <property type="term" value="F:protein-transporting ATPase activity"/>
    <property type="evidence" value="ECO:0007669"/>
    <property type="project" value="UniProtKB-UniRule"/>
</dbReference>
<feature type="compositionally biased region" description="Polar residues" evidence="11">
    <location>
        <begin position="114"/>
        <end position="125"/>
    </location>
</feature>
<evidence type="ECO:0000313" key="13">
    <source>
        <dbReference type="Proteomes" id="UP000199611"/>
    </source>
</evidence>
<evidence type="ECO:0000313" key="12">
    <source>
        <dbReference type="EMBL" id="SFN01415.1"/>
    </source>
</evidence>
<feature type="compositionally biased region" description="Low complexity" evidence="11">
    <location>
        <begin position="92"/>
        <end position="105"/>
    </location>
</feature>
<keyword evidence="7 10" id="KW-1133">Transmembrane helix</keyword>
<dbReference type="PANTHER" id="PTHR34182">
    <property type="entry name" value="PROTEIN-EXPORT MEMBRANE PROTEIN SECG"/>
    <property type="match status" value="1"/>
</dbReference>
<dbReference type="GO" id="GO:0043952">
    <property type="term" value="P:protein transport by the Sec complex"/>
    <property type="evidence" value="ECO:0007669"/>
    <property type="project" value="TreeGrafter"/>
</dbReference>
<keyword evidence="13" id="KW-1185">Reference proteome</keyword>
<dbReference type="InterPro" id="IPR004692">
    <property type="entry name" value="SecG"/>
</dbReference>
<dbReference type="OrthoDB" id="121323at2"/>
<evidence type="ECO:0000256" key="11">
    <source>
        <dbReference type="SAM" id="MobiDB-lite"/>
    </source>
</evidence>
<evidence type="ECO:0000256" key="5">
    <source>
        <dbReference type="ARBA" id="ARBA00022692"/>
    </source>
</evidence>
<dbReference type="GO" id="GO:0005886">
    <property type="term" value="C:plasma membrane"/>
    <property type="evidence" value="ECO:0007669"/>
    <property type="project" value="UniProtKB-SubCell"/>
</dbReference>
<feature type="region of interest" description="Disordered" evidence="11">
    <location>
        <begin position="88"/>
        <end position="135"/>
    </location>
</feature>
<dbReference type="GO" id="GO:0009306">
    <property type="term" value="P:protein secretion"/>
    <property type="evidence" value="ECO:0007669"/>
    <property type="project" value="UniProtKB-UniRule"/>
</dbReference>
<dbReference type="RefSeq" id="WP_093395970.1">
    <property type="nucleotide sequence ID" value="NZ_FOUU01000010.1"/>
</dbReference>
<evidence type="ECO:0000256" key="1">
    <source>
        <dbReference type="ARBA" id="ARBA00004651"/>
    </source>
</evidence>
<evidence type="ECO:0000256" key="8">
    <source>
        <dbReference type="ARBA" id="ARBA00023010"/>
    </source>
</evidence>
<dbReference type="AlphaFoldDB" id="A0A1I4VJX3"/>
<evidence type="ECO:0000256" key="6">
    <source>
        <dbReference type="ARBA" id="ARBA00022927"/>
    </source>
</evidence>
<keyword evidence="3 10" id="KW-0813">Transport</keyword>
<dbReference type="PANTHER" id="PTHR34182:SF1">
    <property type="entry name" value="PROTEIN-EXPORT MEMBRANE PROTEIN SECG"/>
    <property type="match status" value="1"/>
</dbReference>